<dbReference type="Proteomes" id="UP000249842">
    <property type="component" value="Unassembled WGS sequence"/>
</dbReference>
<keyword evidence="3 8" id="KW-1134">Transmembrane beta strand</keyword>
<dbReference type="InterPro" id="IPR039426">
    <property type="entry name" value="TonB-dep_rcpt-like"/>
</dbReference>
<evidence type="ECO:0000256" key="1">
    <source>
        <dbReference type="ARBA" id="ARBA00004571"/>
    </source>
</evidence>
<evidence type="ECO:0000259" key="11">
    <source>
        <dbReference type="Pfam" id="PF00593"/>
    </source>
</evidence>
<evidence type="ECO:0000256" key="3">
    <source>
        <dbReference type="ARBA" id="ARBA00022452"/>
    </source>
</evidence>
<dbReference type="OrthoDB" id="7051241at2"/>
<evidence type="ECO:0000256" key="8">
    <source>
        <dbReference type="PROSITE-ProRule" id="PRU01360"/>
    </source>
</evidence>
<keyword evidence="14" id="KW-1185">Reference proteome</keyword>
<evidence type="ECO:0000256" key="2">
    <source>
        <dbReference type="ARBA" id="ARBA00022448"/>
    </source>
</evidence>
<dbReference type="Gene3D" id="2.40.170.20">
    <property type="entry name" value="TonB-dependent receptor, beta-barrel domain"/>
    <property type="match status" value="1"/>
</dbReference>
<keyword evidence="10" id="KW-0732">Signal</keyword>
<evidence type="ECO:0000259" key="12">
    <source>
        <dbReference type="Pfam" id="PF07715"/>
    </source>
</evidence>
<dbReference type="PANTHER" id="PTHR47234:SF2">
    <property type="entry name" value="TONB-DEPENDENT RECEPTOR"/>
    <property type="match status" value="1"/>
</dbReference>
<keyword evidence="6 8" id="KW-0472">Membrane</keyword>
<sequence length="954" mass="101756">MHKQRAAGSRGSQSRRGQYFGSASFAAALLLAQVAGVGVAHAADAADASTQLDEVIVTASRVDRAGFTAPTPTTTVGLQELQKSGTTNVADFLNTIPAFGAATTPASTAHNSVGSGLNLVNLRSLGANRTLVLVDRERFTPSTATGRVDLNVIPTVMIERVEVVTGGASAAWGSDAVAGVVNLIFKKNLDGFAGEVTGGLSQQGDNQDIKTALSWGGTALDGRARLSIAGEYEDNRGIGRNSGRDILAQNYNVIANPTYKLGNGQPQNYVTSNVNVSTATLGGVVTTGPFAGQQFAPGGALVPFTYGTMRGSQYMIGGSGISVDNSINAAQLSQFANPVRRGNLYLRTSWDVTDNVEATVDASYAQSTSEGYLSIPYDLGTITIQRDNAYLTAAERAALTAANVTSFKMGRINQDVSYNYPVNETETQRFSFGLKGKFDALGTTWKWDGYVATGLTHFTQKIQGNRITANWTQAIDAVVNPANGQIVCRSTLTNPTNGCVPINLFGQGSPSAAASRYVTGTSMLAADFRQDAGAVNISGEPFSVPAGPVSIAAGLEFRRESVHQVADAISNANGFNIGNPHDINGSEGVKEAFVETVVPLLKDMTLVKSLDFNGAIRETEYQTSGAVTTWKAGLSWSVTDDLRVRAARSKDIRAPALGELYASYILSKGTLTDPAKNNQQFQVDTPQQGNVNLVPETADTTTFGVVYQPSFISGLNISVDYYNIDLHDAISALGSQDIVNRCYAGVAEMCQYVERNAAGELTRVTRANINLSELKTAGVDFEVAYNTPLSRLYEPLPGDLSLRFLGTYTDYLTSVDTNIVQQLVNAVGFGANGIPQWKWSASATWRNGPLTLYSQLRYTEGGRYDNLKDAAGVYTTQVLGGKNWFDGQYITDLSVQYELQPSAGRSVTLFGSVKNVFDTIGPPVGIGYILPGPTNFSFYDDIGRQFQIGARFHY</sequence>
<dbReference type="RefSeq" id="WP_111457581.1">
    <property type="nucleotide sequence ID" value="NZ_QFYP01000001.1"/>
</dbReference>
<evidence type="ECO:0000256" key="4">
    <source>
        <dbReference type="ARBA" id="ARBA00022692"/>
    </source>
</evidence>
<keyword evidence="4 8" id="KW-0812">Transmembrane</keyword>
<feature type="chain" id="PRO_5016466862" description="TonB-dependent receptor" evidence="10">
    <location>
        <begin position="43"/>
        <end position="954"/>
    </location>
</feature>
<feature type="domain" description="TonB-dependent receptor plug" evidence="12">
    <location>
        <begin position="69"/>
        <end position="180"/>
    </location>
</feature>
<feature type="domain" description="TonB-dependent receptor-like beta-barrel" evidence="11">
    <location>
        <begin position="410"/>
        <end position="916"/>
    </location>
</feature>
<evidence type="ECO:0000313" key="13">
    <source>
        <dbReference type="EMBL" id="RAK60288.1"/>
    </source>
</evidence>
<dbReference type="EMBL" id="QFYP01000001">
    <property type="protein sequence ID" value="RAK60288.1"/>
    <property type="molecule type" value="Genomic_DNA"/>
</dbReference>
<dbReference type="SUPFAM" id="SSF56935">
    <property type="entry name" value="Porins"/>
    <property type="match status" value="1"/>
</dbReference>
<gene>
    <name evidence="13" type="ORF">DJ021_10955</name>
</gene>
<dbReference type="InterPro" id="IPR000531">
    <property type="entry name" value="Beta-barrel_TonB"/>
</dbReference>
<reference evidence="14" key="1">
    <citation type="submission" date="2018-05" db="EMBL/GenBank/DDBJ databases">
        <authorList>
            <person name="Li X."/>
        </authorList>
    </citation>
    <scope>NUCLEOTIDE SEQUENCE [LARGE SCALE GENOMIC DNA]</scope>
    <source>
        <strain evidence="14">HKS-05</strain>
    </source>
</reference>
<accession>A0A328B5G6</accession>
<organism evidence="13 14">
    <name type="scientific">Phenylobacterium hankyongense</name>
    <dbReference type="NCBI Taxonomy" id="1813876"/>
    <lineage>
        <taxon>Bacteria</taxon>
        <taxon>Pseudomonadati</taxon>
        <taxon>Pseudomonadota</taxon>
        <taxon>Alphaproteobacteria</taxon>
        <taxon>Caulobacterales</taxon>
        <taxon>Caulobacteraceae</taxon>
        <taxon>Phenylobacterium</taxon>
    </lineage>
</organism>
<dbReference type="Pfam" id="PF07715">
    <property type="entry name" value="Plug"/>
    <property type="match status" value="1"/>
</dbReference>
<evidence type="ECO:0000256" key="10">
    <source>
        <dbReference type="SAM" id="SignalP"/>
    </source>
</evidence>
<comment type="subcellular location">
    <subcellularLocation>
        <location evidence="1 8">Cell outer membrane</location>
        <topology evidence="1 8">Multi-pass membrane protein</topology>
    </subcellularLocation>
</comment>
<dbReference type="GO" id="GO:0009279">
    <property type="term" value="C:cell outer membrane"/>
    <property type="evidence" value="ECO:0007669"/>
    <property type="project" value="UniProtKB-SubCell"/>
</dbReference>
<comment type="caution">
    <text evidence="13">The sequence shown here is derived from an EMBL/GenBank/DDBJ whole genome shotgun (WGS) entry which is preliminary data.</text>
</comment>
<protein>
    <recommendedName>
        <fullName evidence="15">TonB-dependent receptor</fullName>
    </recommendedName>
</protein>
<comment type="similarity">
    <text evidence="8 9">Belongs to the TonB-dependent receptor family.</text>
</comment>
<evidence type="ECO:0000256" key="6">
    <source>
        <dbReference type="ARBA" id="ARBA00023136"/>
    </source>
</evidence>
<keyword evidence="2 8" id="KW-0813">Transport</keyword>
<keyword evidence="5 9" id="KW-0798">TonB box</keyword>
<evidence type="ECO:0000256" key="9">
    <source>
        <dbReference type="RuleBase" id="RU003357"/>
    </source>
</evidence>
<evidence type="ECO:0000313" key="14">
    <source>
        <dbReference type="Proteomes" id="UP000249842"/>
    </source>
</evidence>
<proteinExistence type="inferred from homology"/>
<feature type="signal peptide" evidence="10">
    <location>
        <begin position="1"/>
        <end position="42"/>
    </location>
</feature>
<dbReference type="InterPro" id="IPR037066">
    <property type="entry name" value="Plug_dom_sf"/>
</dbReference>
<dbReference type="Gene3D" id="2.170.130.10">
    <property type="entry name" value="TonB-dependent receptor, plug domain"/>
    <property type="match status" value="1"/>
</dbReference>
<dbReference type="Pfam" id="PF00593">
    <property type="entry name" value="TonB_dep_Rec_b-barrel"/>
    <property type="match status" value="1"/>
</dbReference>
<dbReference type="InterPro" id="IPR012910">
    <property type="entry name" value="Plug_dom"/>
</dbReference>
<keyword evidence="7 8" id="KW-0998">Cell outer membrane</keyword>
<dbReference type="PANTHER" id="PTHR47234">
    <property type="match status" value="1"/>
</dbReference>
<dbReference type="AlphaFoldDB" id="A0A328B5G6"/>
<dbReference type="PROSITE" id="PS52016">
    <property type="entry name" value="TONB_DEPENDENT_REC_3"/>
    <property type="match status" value="1"/>
</dbReference>
<name>A0A328B5G6_9CAUL</name>
<evidence type="ECO:0000256" key="5">
    <source>
        <dbReference type="ARBA" id="ARBA00023077"/>
    </source>
</evidence>
<evidence type="ECO:0008006" key="15">
    <source>
        <dbReference type="Google" id="ProtNLM"/>
    </source>
</evidence>
<dbReference type="InterPro" id="IPR036942">
    <property type="entry name" value="Beta-barrel_TonB_sf"/>
</dbReference>
<evidence type="ECO:0000256" key="7">
    <source>
        <dbReference type="ARBA" id="ARBA00023237"/>
    </source>
</evidence>